<evidence type="ECO:0000313" key="9">
    <source>
        <dbReference type="Proteomes" id="UP001225356"/>
    </source>
</evidence>
<evidence type="ECO:0000256" key="3">
    <source>
        <dbReference type="ARBA" id="ARBA00022729"/>
    </source>
</evidence>
<dbReference type="Gene3D" id="2.60.120.200">
    <property type="match status" value="2"/>
</dbReference>
<dbReference type="InterPro" id="IPR006558">
    <property type="entry name" value="LamG-like"/>
</dbReference>
<feature type="chain" id="PRO_5046549407" description="LamG-like jellyroll fold domain-containing protein" evidence="6">
    <location>
        <begin position="24"/>
        <end position="1991"/>
    </location>
</feature>
<feature type="compositionally biased region" description="Polar residues" evidence="5">
    <location>
        <begin position="723"/>
        <end position="733"/>
    </location>
</feature>
<keyword evidence="2" id="KW-0964">Secreted</keyword>
<dbReference type="Pfam" id="PF14040">
    <property type="entry name" value="DNase_NucA_NucB"/>
    <property type="match status" value="1"/>
</dbReference>
<keyword evidence="3 6" id="KW-0732">Signal</keyword>
<evidence type="ECO:0000313" key="8">
    <source>
        <dbReference type="EMBL" id="MDP9842056.1"/>
    </source>
</evidence>
<dbReference type="SMART" id="SM00560">
    <property type="entry name" value="LamGL"/>
    <property type="match status" value="1"/>
</dbReference>
<organism evidence="8 9">
    <name type="scientific">Streptosporangium lutulentum</name>
    <dbReference type="NCBI Taxonomy" id="1461250"/>
    <lineage>
        <taxon>Bacteria</taxon>
        <taxon>Bacillati</taxon>
        <taxon>Actinomycetota</taxon>
        <taxon>Actinomycetes</taxon>
        <taxon>Streptosporangiales</taxon>
        <taxon>Streptosporangiaceae</taxon>
        <taxon>Streptosporangium</taxon>
    </lineage>
</organism>
<evidence type="ECO:0000259" key="7">
    <source>
        <dbReference type="SMART" id="SM00560"/>
    </source>
</evidence>
<feature type="region of interest" description="Disordered" evidence="5">
    <location>
        <begin position="25"/>
        <end position="47"/>
    </location>
</feature>
<feature type="compositionally biased region" description="Low complexity" evidence="5">
    <location>
        <begin position="25"/>
        <end position="36"/>
    </location>
</feature>
<evidence type="ECO:0000256" key="6">
    <source>
        <dbReference type="SAM" id="SignalP"/>
    </source>
</evidence>
<name>A0ABT9Q5N2_9ACTN</name>
<dbReference type="RefSeq" id="WP_307555892.1">
    <property type="nucleotide sequence ID" value="NZ_JAUSQU010000001.1"/>
</dbReference>
<feature type="compositionally biased region" description="Polar residues" evidence="5">
    <location>
        <begin position="1869"/>
        <end position="1882"/>
    </location>
</feature>
<comment type="subcellular location">
    <subcellularLocation>
        <location evidence="1">Secreted</location>
    </subcellularLocation>
</comment>
<dbReference type="InterPro" id="IPR029476">
    <property type="entry name" value="DNase_NucA_NucB"/>
</dbReference>
<dbReference type="NCBIfam" id="NF033679">
    <property type="entry name" value="DNRLRE_dom"/>
    <property type="match status" value="2"/>
</dbReference>
<dbReference type="Pfam" id="PF24517">
    <property type="entry name" value="CBM96"/>
    <property type="match status" value="2"/>
</dbReference>
<dbReference type="Gene3D" id="2.60.40.1220">
    <property type="match status" value="1"/>
</dbReference>
<dbReference type="Pfam" id="PF13205">
    <property type="entry name" value="Big_5"/>
    <property type="match status" value="1"/>
</dbReference>
<feature type="signal peptide" evidence="6">
    <location>
        <begin position="1"/>
        <end position="23"/>
    </location>
</feature>
<keyword evidence="9" id="KW-1185">Reference proteome</keyword>
<dbReference type="Proteomes" id="UP001225356">
    <property type="component" value="Unassembled WGS sequence"/>
</dbReference>
<sequence>MNVLAAGLSAMLIVSLAAVPSWAQQEPTPTPAQTQPAPAPAPAPKGGTPVVDKVVEAAKEKAAKTGKRVEIPSQQTETTTVFANPDGKTLRMEQHAQPIRVKKAKGNGFTPIDTTLIEENGVIKPKAVRGELTLSVGDDTALLKSKSAQGTAEIAASGKLPKPKLTGNAATYQSAYGEDVDLVVTATATGFRQQIIIRERPTGPLTFRLPVDLPGGMSYGTNAAGQPTLLAEDGKKKIADIRPAPLLDAVAADGNGPIDAGKVGKAAVRVEQDSSTLVLTPDMTFLADPAVSYPVTLMAIDSDWWEPALGNDTFVNSLDYQDGYYNSSLDRILVGKSNSGSVRWRSYIRFDEIPADSPLRNGTVDNADLVLWNHLSNDCGEFVGSGITALRITQRWDVSTLTWNNQPLATSAGANTEYGAYLPGCTRGYMNYEHDLIHSVNDIVQAWADGQPNYGFQLAAGNESDITNWRRYRTQEYTCCSPGAHAPKLTVDFTPAQKVKVVFGFDQRRTTLPTYDEAIAAEIDPGKSEGPAITVDGSIALENGRGTAYQVNPDNIRPQEGETWDSDPEVENDQPATVVETSPAKDATRVSRDAQVKVTFSESVDGARLLLRDAAGTSIDGTTSMDADNKVLTFTPSGPLTEGTTYTAEASGAYTLWDVVMAPHSWSFGTLDANERGHWSFDEGSGKIAVDSSGHDHNATLNDSSAWIPGKIGSAISNAPPVQMQNAAPSADSQTRERAAASQTAMEQSKQIQVAGETTETSVTYALPDGKSFRTEIAAGPVRTKQNGAWVPIDTALTEKGGVMQPKAIKTGAAVEVSSGGTGPFVKMTAADGQTYALRWPTALSKPNLNKNVATFADAAGRGADLVVTVLPTGFRHDVVLRERPAAPLELRIGVETGGLALSEGKGGRLLLTGSRSKKLVASAPQPVMWDASTKGRLPKARHAKIATDVVTTDGRTELVLKPDHTFLTDPATKYPVRVDPTTTLPFNHDVEVWATDTANQPAIPNGDYLMAGRMFGTLSRVHLRFDTATLAGAAVTDAKLSLLNIDAQGCGATVGPGIQARRLTSAWDENNLYWANKPTSTAEDAQINRAALNPSCEPTPLEWPVTAIAQDWSAGAANHGLVLQHPNEANTADNYRVFPASEETFDFNSPPKLTITTSGSASAPAITGLTVTPAQNVAGITTVTSPTPQLAATVSDTAGGNLTGQFEIEHDPTATEQGTGQIWTGTSTAVASGAQATAVVPAGKLTDGWKVRWRASAASATATSAWSAWQQATIDVPDPTVGQFQVTPSTLVGGKTVTTSLTPKLLTTVTDPGTHPVRAEFELEHDPAATGQGTGQIWTGAVDNVDSGTQATITVPGGKLTDGWLVRWRARAVAGESSSAWSDWQQVAVDVIHPGEEPLAQTTGPVIHTDQSFTVAAWLRWNDKDGDYTVIEQKGVHQAPFRLGNDPDRGLLFTFTSADTTDATTEGALSDVEPPVNEWFHLAGVYNATAKTATLYLNGDPVKSGPVSFTAWNADTAMTLGTSMIGDLDEVRAYQRVLAAPEIASLSDIAAYSASGVKFPLPAKKGVEASSMADPVVPKFDYERHSIETCNEKLTPSGLYHTAEGFAEVRPYSGCWTKWLGWGEWEIDRVKSVAAGRPIPMPDSNTATVLEATVVMHTYLGNTYETGVIGGADTTQKPRDITIFTQISDIRDYVDGNLTDDNDSDILSLEIDREASDDSECDLKEGSTTLPHKKPISAWKTSGYNKFTLQSTGGENDGTGSIATCTIEPWILYEDKFLGVLDTDIPLWNKPETRIYNDRQSPHVRCDSKVMGNKVGKDYYKHKGACIFPAADRIFTMSRSDFNISNPIPSHEVNNGPVQNIDKALKDSANTNPPLNGTPQPKNIPGNYGPGDKPLGTALIRTTKESEVTANRTTIKGPCDLYYPNRTANSQQCDEYPFGSTQNGAAKANGHYAIMAVNTKKNGYHGRQLAAFYSRYRVGGENKFWIRIIN</sequence>
<dbReference type="EMBL" id="JAUSQU010000001">
    <property type="protein sequence ID" value="MDP9842056.1"/>
    <property type="molecule type" value="Genomic_DNA"/>
</dbReference>
<dbReference type="Pfam" id="PF13385">
    <property type="entry name" value="Laminin_G_3"/>
    <property type="match status" value="1"/>
</dbReference>
<protein>
    <recommendedName>
        <fullName evidence="7">LamG-like jellyroll fold domain-containing protein</fullName>
    </recommendedName>
</protein>
<reference evidence="8 9" key="1">
    <citation type="submission" date="2023-07" db="EMBL/GenBank/DDBJ databases">
        <title>Sequencing the genomes of 1000 actinobacteria strains.</title>
        <authorList>
            <person name="Klenk H.-P."/>
        </authorList>
    </citation>
    <scope>NUCLEOTIDE SEQUENCE [LARGE SCALE GENOMIC DNA]</scope>
    <source>
        <strain evidence="8 9">DSM 46740</strain>
    </source>
</reference>
<feature type="region of interest" description="Disordered" evidence="5">
    <location>
        <begin position="1866"/>
        <end position="1892"/>
    </location>
</feature>
<evidence type="ECO:0000256" key="5">
    <source>
        <dbReference type="SAM" id="MobiDB-lite"/>
    </source>
</evidence>
<accession>A0ABT9Q5N2</accession>
<evidence type="ECO:0000256" key="1">
    <source>
        <dbReference type="ARBA" id="ARBA00004613"/>
    </source>
</evidence>
<proteinExistence type="predicted"/>
<feature type="compositionally biased region" description="Polar residues" evidence="5">
    <location>
        <begin position="741"/>
        <end position="757"/>
    </location>
</feature>
<feature type="compositionally biased region" description="Acidic residues" evidence="5">
    <location>
        <begin position="562"/>
        <end position="572"/>
    </location>
</feature>
<dbReference type="SUPFAM" id="SSF49899">
    <property type="entry name" value="Concanavalin A-like lectins/glucanases"/>
    <property type="match status" value="1"/>
</dbReference>
<dbReference type="InterPro" id="IPR032812">
    <property type="entry name" value="SbsA_Ig"/>
</dbReference>
<feature type="domain" description="LamG-like jellyroll fold" evidence="7">
    <location>
        <begin position="1412"/>
        <end position="1542"/>
    </location>
</feature>
<keyword evidence="4" id="KW-1015">Disulfide bond</keyword>
<comment type="caution">
    <text evidence="8">The sequence shown here is derived from an EMBL/GenBank/DDBJ whole genome shotgun (WGS) entry which is preliminary data.</text>
</comment>
<evidence type="ECO:0000256" key="4">
    <source>
        <dbReference type="ARBA" id="ARBA00023157"/>
    </source>
</evidence>
<feature type="region of interest" description="Disordered" evidence="5">
    <location>
        <begin position="717"/>
        <end position="757"/>
    </location>
</feature>
<dbReference type="InterPro" id="IPR014755">
    <property type="entry name" value="Cu-Rt/internalin_Ig-like"/>
</dbReference>
<evidence type="ECO:0000256" key="2">
    <source>
        <dbReference type="ARBA" id="ARBA00022525"/>
    </source>
</evidence>
<dbReference type="InterPro" id="IPR013320">
    <property type="entry name" value="ConA-like_dom_sf"/>
</dbReference>
<gene>
    <name evidence="8" type="ORF">J2853_001267</name>
</gene>
<feature type="region of interest" description="Disordered" evidence="5">
    <location>
        <begin position="548"/>
        <end position="576"/>
    </location>
</feature>
<dbReference type="InterPro" id="IPR055372">
    <property type="entry name" value="CBM96"/>
</dbReference>